<comment type="caution">
    <text evidence="1">The sequence shown here is derived from an EMBL/GenBank/DDBJ whole genome shotgun (WGS) entry which is preliminary data.</text>
</comment>
<reference evidence="1" key="1">
    <citation type="journal article" date="2020" name="Stud. Mycol.">
        <title>101 Dothideomycetes genomes: a test case for predicting lifestyles and emergence of pathogens.</title>
        <authorList>
            <person name="Haridas S."/>
            <person name="Albert R."/>
            <person name="Binder M."/>
            <person name="Bloem J."/>
            <person name="Labutti K."/>
            <person name="Salamov A."/>
            <person name="Andreopoulos B."/>
            <person name="Baker S."/>
            <person name="Barry K."/>
            <person name="Bills G."/>
            <person name="Bluhm B."/>
            <person name="Cannon C."/>
            <person name="Castanera R."/>
            <person name="Culley D."/>
            <person name="Daum C."/>
            <person name="Ezra D."/>
            <person name="Gonzalez J."/>
            <person name="Henrissat B."/>
            <person name="Kuo A."/>
            <person name="Liang C."/>
            <person name="Lipzen A."/>
            <person name="Lutzoni F."/>
            <person name="Magnuson J."/>
            <person name="Mondo S."/>
            <person name="Nolan M."/>
            <person name="Ohm R."/>
            <person name="Pangilinan J."/>
            <person name="Park H.-J."/>
            <person name="Ramirez L."/>
            <person name="Alfaro M."/>
            <person name="Sun H."/>
            <person name="Tritt A."/>
            <person name="Yoshinaga Y."/>
            <person name="Zwiers L.-H."/>
            <person name="Turgeon B."/>
            <person name="Goodwin S."/>
            <person name="Spatafora J."/>
            <person name="Crous P."/>
            <person name="Grigoriev I."/>
        </authorList>
    </citation>
    <scope>NUCLEOTIDE SEQUENCE</scope>
    <source>
        <strain evidence="1">ATCC 200398</strain>
    </source>
</reference>
<protein>
    <submittedName>
        <fullName evidence="1">Uncharacterized protein</fullName>
    </submittedName>
</protein>
<sequence>MFSHPTISSDGGRDAYTLPAIIFFVVILPLSFIALHPTGSSTSSSFLVSLLGFHLTPFISLLYLLSCSEDQSTSRRGESEGENESEFEVLPKAKVKVFHL</sequence>
<organism evidence="1 2">
    <name type="scientific">Lindgomyces ingoldianus</name>
    <dbReference type="NCBI Taxonomy" id="673940"/>
    <lineage>
        <taxon>Eukaryota</taxon>
        <taxon>Fungi</taxon>
        <taxon>Dikarya</taxon>
        <taxon>Ascomycota</taxon>
        <taxon>Pezizomycotina</taxon>
        <taxon>Dothideomycetes</taxon>
        <taxon>Pleosporomycetidae</taxon>
        <taxon>Pleosporales</taxon>
        <taxon>Lindgomycetaceae</taxon>
        <taxon>Lindgomyces</taxon>
    </lineage>
</organism>
<evidence type="ECO:0000313" key="1">
    <source>
        <dbReference type="EMBL" id="KAF2464841.1"/>
    </source>
</evidence>
<evidence type="ECO:0000313" key="2">
    <source>
        <dbReference type="Proteomes" id="UP000799755"/>
    </source>
</evidence>
<dbReference type="EMBL" id="MU003533">
    <property type="protein sequence ID" value="KAF2464841.1"/>
    <property type="molecule type" value="Genomic_DNA"/>
</dbReference>
<dbReference type="Proteomes" id="UP000799755">
    <property type="component" value="Unassembled WGS sequence"/>
</dbReference>
<keyword evidence="2" id="KW-1185">Reference proteome</keyword>
<proteinExistence type="predicted"/>
<gene>
    <name evidence="1" type="ORF">BDR25DRAFT_93376</name>
</gene>
<name>A0ACB6QFD2_9PLEO</name>
<accession>A0ACB6QFD2</accession>